<organism evidence="4 5">
    <name type="scientific">Lachnellula suecica</name>
    <dbReference type="NCBI Taxonomy" id="602035"/>
    <lineage>
        <taxon>Eukaryota</taxon>
        <taxon>Fungi</taxon>
        <taxon>Dikarya</taxon>
        <taxon>Ascomycota</taxon>
        <taxon>Pezizomycotina</taxon>
        <taxon>Leotiomycetes</taxon>
        <taxon>Helotiales</taxon>
        <taxon>Lachnaceae</taxon>
        <taxon>Lachnellula</taxon>
    </lineage>
</organism>
<dbReference type="InterPro" id="IPR046529">
    <property type="entry name" value="DUF6594"/>
</dbReference>
<reference evidence="4 5" key="1">
    <citation type="submission" date="2018-05" db="EMBL/GenBank/DDBJ databases">
        <title>Genome sequencing and assembly of the regulated plant pathogen Lachnellula willkommii and related sister species for the development of diagnostic species identification markers.</title>
        <authorList>
            <person name="Giroux E."/>
            <person name="Bilodeau G."/>
        </authorList>
    </citation>
    <scope>NUCLEOTIDE SEQUENCE [LARGE SCALE GENOMIC DNA]</scope>
    <source>
        <strain evidence="4 5">CBS 268.59</strain>
    </source>
</reference>
<dbReference type="AlphaFoldDB" id="A0A8T9CQL5"/>
<name>A0A8T9CQL5_9HELO</name>
<feature type="domain" description="DUF6594" evidence="3">
    <location>
        <begin position="202"/>
        <end position="356"/>
    </location>
</feature>
<evidence type="ECO:0000256" key="2">
    <source>
        <dbReference type="SAM" id="Phobius"/>
    </source>
</evidence>
<proteinExistence type="predicted"/>
<keyword evidence="5" id="KW-1185">Reference proteome</keyword>
<gene>
    <name evidence="4" type="ORF">LSUE1_G002734</name>
</gene>
<feature type="transmembrane region" description="Helical" evidence="2">
    <location>
        <begin position="289"/>
        <end position="310"/>
    </location>
</feature>
<keyword evidence="2" id="KW-0812">Transmembrane</keyword>
<keyword evidence="2" id="KW-0472">Membrane</keyword>
<dbReference type="Pfam" id="PF20237">
    <property type="entry name" value="DUF6594"/>
    <property type="match status" value="1"/>
</dbReference>
<evidence type="ECO:0000259" key="3">
    <source>
        <dbReference type="Pfam" id="PF20237"/>
    </source>
</evidence>
<feature type="transmembrane region" description="Helical" evidence="2">
    <location>
        <begin position="343"/>
        <end position="361"/>
    </location>
</feature>
<evidence type="ECO:0000313" key="5">
    <source>
        <dbReference type="Proteomes" id="UP000469558"/>
    </source>
</evidence>
<protein>
    <recommendedName>
        <fullName evidence="3">DUF6594 domain-containing protein</fullName>
    </recommendedName>
</protein>
<evidence type="ECO:0000313" key="4">
    <source>
        <dbReference type="EMBL" id="TVY84953.1"/>
    </source>
</evidence>
<dbReference type="Proteomes" id="UP000469558">
    <property type="component" value="Unassembled WGS sequence"/>
</dbReference>
<feature type="transmembrane region" description="Helical" evidence="2">
    <location>
        <begin position="316"/>
        <end position="336"/>
    </location>
</feature>
<feature type="region of interest" description="Disordered" evidence="1">
    <location>
        <begin position="54"/>
        <end position="114"/>
    </location>
</feature>
<comment type="caution">
    <text evidence="4">The sequence shown here is derived from an EMBL/GenBank/DDBJ whole genome shotgun (WGS) entry which is preliminary data.</text>
</comment>
<sequence>MNLDLEKGTVQSALLSNEGDIAPAMGGGGGLAELPIDTDECVYLQALKEKQKIVGTDPELESLTPKETKVTVPPSAEEEAEPQINATSPQQGPDHKKGPQIRQSPHSSRAAIDPDSFDGMLEALEADSALFYTPSHFHLKGGYALRMQPLEAVLGSMHLKNVLYLRSKVLKHRIIMRVGLPGRTEAAPEQARFLKEKEFKPRTAVQNYKAWIETATDPSLDQITGYIGQGEALAVLEYMMHDKSFPAPVVQLAHNQAVGMYNVLPKASRAMSDLVINARDRDRQTVFRIRLFIAGAAGLALIVPMLIVTLHPTKLTSLLTTSLFVVAVAVVLAWVMEDAQNKDIVAATAAYAAVLVVFVGTQ</sequence>
<dbReference type="EMBL" id="QGMK01000042">
    <property type="protein sequence ID" value="TVY84953.1"/>
    <property type="molecule type" value="Genomic_DNA"/>
</dbReference>
<accession>A0A8T9CQL5</accession>
<keyword evidence="2" id="KW-1133">Transmembrane helix</keyword>
<evidence type="ECO:0000256" key="1">
    <source>
        <dbReference type="SAM" id="MobiDB-lite"/>
    </source>
</evidence>
<dbReference type="OrthoDB" id="3546297at2759"/>